<proteinExistence type="predicted"/>
<evidence type="ECO:0000313" key="3">
    <source>
        <dbReference type="EMBL" id="AEJ20565.1"/>
    </source>
</evidence>
<dbReference type="EMBL" id="CP002868">
    <property type="protein sequence ID" value="AEJ20565.1"/>
    <property type="molecule type" value="Genomic_DNA"/>
</dbReference>
<dbReference type="RefSeq" id="WP_013969844.1">
    <property type="nucleotide sequence ID" value="NC_015732.1"/>
</dbReference>
<dbReference type="eggNOG" id="COG0657">
    <property type="taxonomic scope" value="Bacteria"/>
</dbReference>
<dbReference type="Gene3D" id="3.40.50.1820">
    <property type="entry name" value="alpha/beta hydrolase"/>
    <property type="match status" value="1"/>
</dbReference>
<dbReference type="PANTHER" id="PTHR48081:SF6">
    <property type="entry name" value="PEPTIDASE S9 PROLYL OLIGOPEPTIDASE CATALYTIC DOMAIN-CONTAINING PROTEIN"/>
    <property type="match status" value="1"/>
</dbReference>
<sequence>MHDDYQWPVSEIPLWDTRFLKEELQRDMPPLPEEQVVDRSSDLKIHDRFISNVLRPSIFPMIPENPLPLGILIIPGGGYERVVIDKEGFEIGAWLNSHRISAFILKYRLPCERYEQPHVVPFLDAHRAMLLLRKHAKAWGNLTTIGIMGFSAGAHIAAELCTHWDTPMPSEQRDSIDIPNIRPDVGILIYPVISMKIEITHPGSRRRLLGPNPSPALVDQHSIELQIRENMPPLFVVHALDDKAVPVTNSLLLCEACSKKGVALEAHIFPEGGHGFGLRTKHGPISAWPHLLLRWLNIE</sequence>
<dbReference type="InterPro" id="IPR049492">
    <property type="entry name" value="BD-FAE-like_dom"/>
</dbReference>
<dbReference type="HOGENOM" id="CLU_012494_5_1_12"/>
<gene>
    <name evidence="3" type="ordered locus">Spica_2458</name>
</gene>
<dbReference type="PANTHER" id="PTHR48081">
    <property type="entry name" value="AB HYDROLASE SUPERFAMILY PROTEIN C4A8.06C"/>
    <property type="match status" value="1"/>
</dbReference>
<evidence type="ECO:0000259" key="2">
    <source>
        <dbReference type="Pfam" id="PF20434"/>
    </source>
</evidence>
<keyword evidence="1 3" id="KW-0378">Hydrolase</keyword>
<dbReference type="AlphaFoldDB" id="F8F4B8"/>
<dbReference type="STRING" id="744872.Spica_2458"/>
<dbReference type="GO" id="GO:0016787">
    <property type="term" value="F:hydrolase activity"/>
    <property type="evidence" value="ECO:0007669"/>
    <property type="project" value="UniProtKB-KW"/>
</dbReference>
<dbReference type="SUPFAM" id="SSF53474">
    <property type="entry name" value="alpha/beta-Hydrolases"/>
    <property type="match status" value="1"/>
</dbReference>
<keyword evidence="4" id="KW-1185">Reference proteome</keyword>
<dbReference type="Proteomes" id="UP000000503">
    <property type="component" value="Chromosome"/>
</dbReference>
<organism evidence="3 4">
    <name type="scientific">Gracilinema caldarium (strain ATCC 51460 / DSM 7334 / H1)</name>
    <name type="common">Treponema caldarium</name>
    <dbReference type="NCBI Taxonomy" id="744872"/>
    <lineage>
        <taxon>Bacteria</taxon>
        <taxon>Pseudomonadati</taxon>
        <taxon>Spirochaetota</taxon>
        <taxon>Spirochaetia</taxon>
        <taxon>Spirochaetales</taxon>
        <taxon>Breznakiellaceae</taxon>
        <taxon>Gracilinema</taxon>
    </lineage>
</organism>
<dbReference type="KEGG" id="scd:Spica_2458"/>
<protein>
    <submittedName>
        <fullName evidence="3">Dienelactone hydrolase</fullName>
    </submittedName>
</protein>
<reference evidence="4" key="1">
    <citation type="journal article" date="2013" name="Stand. Genomic Sci.">
        <title>Genome sequence of the thermophilic fresh-water bacterium Spirochaeta caldaria type strain (H1(T)), reclassification of Spirochaeta caldaria, Spirochaeta stenostrepta, and Spirochaeta zuelzerae in the genus Treponema as Treponema caldaria comb. nov., Treponema stenostrepta comb. nov., and Treponema zuelzerae comb. nov., and emendation of the genus Treponema.</title>
        <authorList>
            <person name="Abt B."/>
            <person name="Goker M."/>
            <person name="Scheuner C."/>
            <person name="Han C."/>
            <person name="Lu M."/>
            <person name="Misra M."/>
            <person name="Lapidus A."/>
            <person name="Nolan M."/>
            <person name="Lucas S."/>
            <person name="Hammon N."/>
            <person name="Deshpande S."/>
            <person name="Cheng J.F."/>
            <person name="Tapia R."/>
            <person name="Goodwin L.A."/>
            <person name="Pitluck S."/>
            <person name="Liolios K."/>
            <person name="Pagani I."/>
            <person name="Ivanova N."/>
            <person name="Mavromatis K."/>
            <person name="Mikhailova N."/>
            <person name="Huntemann M."/>
            <person name="Pati A."/>
            <person name="Chen A."/>
            <person name="Palaniappan K."/>
            <person name="Land M."/>
            <person name="Hauser L."/>
            <person name="Jeffries C.D."/>
            <person name="Rohde M."/>
            <person name="Spring S."/>
            <person name="Gronow S."/>
            <person name="Detter J.C."/>
            <person name="Bristow J."/>
            <person name="Eisen J.A."/>
            <person name="Markowitz V."/>
            <person name="Hugenholtz P."/>
            <person name="Kyrpides N.C."/>
            <person name="Woyke T."/>
            <person name="Klenk H.P."/>
        </authorList>
    </citation>
    <scope>NUCLEOTIDE SEQUENCE</scope>
    <source>
        <strain evidence="4">ATCC 51460 / DSM 7334 / H1</strain>
    </source>
</reference>
<dbReference type="InterPro" id="IPR050300">
    <property type="entry name" value="GDXG_lipolytic_enzyme"/>
</dbReference>
<name>F8F4B8_GRAC1</name>
<evidence type="ECO:0000313" key="4">
    <source>
        <dbReference type="Proteomes" id="UP000000503"/>
    </source>
</evidence>
<accession>F8F4B8</accession>
<evidence type="ECO:0000256" key="1">
    <source>
        <dbReference type="ARBA" id="ARBA00022801"/>
    </source>
</evidence>
<dbReference type="Pfam" id="PF20434">
    <property type="entry name" value="BD-FAE"/>
    <property type="match status" value="1"/>
</dbReference>
<feature type="domain" description="BD-FAE-like" evidence="2">
    <location>
        <begin position="65"/>
        <end position="255"/>
    </location>
</feature>
<dbReference type="InterPro" id="IPR029058">
    <property type="entry name" value="AB_hydrolase_fold"/>
</dbReference>